<dbReference type="EMBL" id="FMUN01000002">
    <property type="protein sequence ID" value="SCY03018.1"/>
    <property type="molecule type" value="Genomic_DNA"/>
</dbReference>
<dbReference type="GO" id="GO:0030313">
    <property type="term" value="C:cell envelope"/>
    <property type="evidence" value="ECO:0007669"/>
    <property type="project" value="UniProtKB-SubCell"/>
</dbReference>
<dbReference type="GO" id="GO:0042158">
    <property type="term" value="P:lipoprotein biosynthetic process"/>
    <property type="evidence" value="ECO:0007669"/>
    <property type="project" value="InterPro"/>
</dbReference>
<gene>
    <name evidence="7" type="ORF">SAMN05661077_1098</name>
</gene>
<accession>A0A0P9C3A0</accession>
<evidence type="ECO:0000259" key="6">
    <source>
        <dbReference type="PROSITE" id="PS51352"/>
    </source>
</evidence>
<dbReference type="PANTHER" id="PTHR42852">
    <property type="entry name" value="THIOL:DISULFIDE INTERCHANGE PROTEIN DSBE"/>
    <property type="match status" value="1"/>
</dbReference>
<dbReference type="InterPro" id="IPR001640">
    <property type="entry name" value="Lgt"/>
</dbReference>
<dbReference type="Pfam" id="PF00578">
    <property type="entry name" value="AhpC-TSA"/>
    <property type="match status" value="1"/>
</dbReference>
<proteinExistence type="predicted"/>
<evidence type="ECO:0000256" key="2">
    <source>
        <dbReference type="ARBA" id="ARBA00022748"/>
    </source>
</evidence>
<feature type="transmembrane region" description="Helical" evidence="5">
    <location>
        <begin position="44"/>
        <end position="63"/>
    </location>
</feature>
<dbReference type="InterPro" id="IPR000866">
    <property type="entry name" value="AhpC/TSA"/>
</dbReference>
<keyword evidence="5" id="KW-0472">Membrane</keyword>
<dbReference type="GO" id="GO:0016209">
    <property type="term" value="F:antioxidant activity"/>
    <property type="evidence" value="ECO:0007669"/>
    <property type="project" value="InterPro"/>
</dbReference>
<evidence type="ECO:0000256" key="1">
    <source>
        <dbReference type="ARBA" id="ARBA00004196"/>
    </source>
</evidence>
<dbReference type="GO" id="GO:0016853">
    <property type="term" value="F:isomerase activity"/>
    <property type="evidence" value="ECO:0007669"/>
    <property type="project" value="UniProtKB-KW"/>
</dbReference>
<dbReference type="OrthoDB" id="9796554at2"/>
<keyword evidence="8" id="KW-1185">Reference proteome</keyword>
<dbReference type="PROSITE" id="PS00194">
    <property type="entry name" value="THIOREDOXIN_1"/>
    <property type="match status" value="1"/>
</dbReference>
<dbReference type="Proteomes" id="UP000183104">
    <property type="component" value="Unassembled WGS sequence"/>
</dbReference>
<comment type="subcellular location">
    <subcellularLocation>
        <location evidence="1">Cell envelope</location>
    </subcellularLocation>
</comment>
<dbReference type="CDD" id="cd02966">
    <property type="entry name" value="TlpA_like_family"/>
    <property type="match status" value="1"/>
</dbReference>
<name>A0A0P9C3A0_9GAMM</name>
<reference evidence="8" key="1">
    <citation type="submission" date="2016-10" db="EMBL/GenBank/DDBJ databases">
        <authorList>
            <person name="Varghese N."/>
        </authorList>
    </citation>
    <scope>NUCLEOTIDE SEQUENCE [LARGE SCALE GENOMIC DNA]</scope>
    <source>
        <strain evidence="8">HL 19</strain>
    </source>
</reference>
<dbReference type="SUPFAM" id="SSF52833">
    <property type="entry name" value="Thioredoxin-like"/>
    <property type="match status" value="1"/>
</dbReference>
<keyword evidence="5" id="KW-0812">Transmembrane</keyword>
<evidence type="ECO:0000256" key="3">
    <source>
        <dbReference type="ARBA" id="ARBA00023157"/>
    </source>
</evidence>
<evidence type="ECO:0000313" key="8">
    <source>
        <dbReference type="Proteomes" id="UP000183104"/>
    </source>
</evidence>
<keyword evidence="3" id="KW-1015">Disulfide bond</keyword>
<keyword evidence="5" id="KW-1133">Transmembrane helix</keyword>
<protein>
    <submittedName>
        <fullName evidence="7">Thiol-disulfide isomerase or thioredoxin</fullName>
    </submittedName>
</protein>
<feature type="domain" description="Thioredoxin" evidence="6">
    <location>
        <begin position="131"/>
        <end position="264"/>
    </location>
</feature>
<keyword evidence="2" id="KW-0201">Cytochrome c-type biogenesis</keyword>
<dbReference type="PROSITE" id="PS51352">
    <property type="entry name" value="THIOREDOXIN_2"/>
    <property type="match status" value="1"/>
</dbReference>
<dbReference type="Pfam" id="PF01790">
    <property type="entry name" value="LGT"/>
    <property type="match status" value="1"/>
</dbReference>
<evidence type="ECO:0000256" key="4">
    <source>
        <dbReference type="ARBA" id="ARBA00023284"/>
    </source>
</evidence>
<dbReference type="InterPro" id="IPR050553">
    <property type="entry name" value="Thioredoxin_ResA/DsbE_sf"/>
</dbReference>
<dbReference type="GO" id="GO:0015036">
    <property type="term" value="F:disulfide oxidoreductase activity"/>
    <property type="evidence" value="ECO:0007669"/>
    <property type="project" value="UniProtKB-ARBA"/>
</dbReference>
<dbReference type="InterPro" id="IPR036249">
    <property type="entry name" value="Thioredoxin-like_sf"/>
</dbReference>
<dbReference type="RefSeq" id="WP_054966422.1">
    <property type="nucleotide sequence ID" value="NZ_FMUN01000002.1"/>
</dbReference>
<keyword evidence="4" id="KW-0676">Redox-active center</keyword>
<feature type="transmembrane region" description="Helical" evidence="5">
    <location>
        <begin position="12"/>
        <end position="32"/>
    </location>
</feature>
<evidence type="ECO:0000313" key="7">
    <source>
        <dbReference type="EMBL" id="SCY03018.1"/>
    </source>
</evidence>
<dbReference type="AlphaFoldDB" id="A0A0P9C3A0"/>
<dbReference type="GO" id="GO:0005886">
    <property type="term" value="C:plasma membrane"/>
    <property type="evidence" value="ECO:0007669"/>
    <property type="project" value="InterPro"/>
</dbReference>
<dbReference type="Gene3D" id="3.40.30.10">
    <property type="entry name" value="Glutaredoxin"/>
    <property type="match status" value="1"/>
</dbReference>
<feature type="transmembrane region" description="Helical" evidence="5">
    <location>
        <begin position="75"/>
        <end position="96"/>
    </location>
</feature>
<organism evidence="7 8">
    <name type="scientific">Thiohalorhabdus denitrificans</name>
    <dbReference type="NCBI Taxonomy" id="381306"/>
    <lineage>
        <taxon>Bacteria</taxon>
        <taxon>Pseudomonadati</taxon>
        <taxon>Pseudomonadota</taxon>
        <taxon>Gammaproteobacteria</taxon>
        <taxon>Thiohalorhabdales</taxon>
        <taxon>Thiohalorhabdaceae</taxon>
        <taxon>Thiohalorhabdus</taxon>
    </lineage>
</organism>
<evidence type="ECO:0000256" key="5">
    <source>
        <dbReference type="SAM" id="Phobius"/>
    </source>
</evidence>
<dbReference type="PANTHER" id="PTHR42852:SF6">
    <property type="entry name" value="THIOL:DISULFIDE INTERCHANGE PROTEIN DSBE"/>
    <property type="match status" value="1"/>
</dbReference>
<dbReference type="STRING" id="381306.AN478_09705"/>
<dbReference type="InterPro" id="IPR013766">
    <property type="entry name" value="Thioredoxin_domain"/>
</dbReference>
<sequence length="269" mass="28838">MNAVNVGPFVLSYPRLFALLSLAVVLAAAAWLRRRDPEIGDWGMPAILVGGVAARLAYVLAHLEAYRAEPWSALFFWQGGFAPLWGVVAAALYALWRYRGSRARQARAQLPLAAGLGVWLALSGGHALIAAGDGPGLPGGSLPTLAGESRALGDLEGRPVVVNLWASWCPPCRREMPRFAQAARAREEVAFAFVNQGESREQVADFLGDYGVAPATVFLDHERRVGAHYDAAGLPATLFYNARGELVASHVGEVSRAALNSQLDRITEP</sequence>
<dbReference type="GO" id="GO:0008961">
    <property type="term" value="F:phosphatidylglycerol-prolipoprotein diacylglyceryl transferase activity"/>
    <property type="evidence" value="ECO:0007669"/>
    <property type="project" value="InterPro"/>
</dbReference>
<keyword evidence="7" id="KW-0413">Isomerase</keyword>
<dbReference type="InterPro" id="IPR017937">
    <property type="entry name" value="Thioredoxin_CS"/>
</dbReference>
<feature type="transmembrane region" description="Helical" evidence="5">
    <location>
        <begin position="108"/>
        <end position="129"/>
    </location>
</feature>
<dbReference type="GO" id="GO:0017004">
    <property type="term" value="P:cytochrome complex assembly"/>
    <property type="evidence" value="ECO:0007669"/>
    <property type="project" value="UniProtKB-KW"/>
</dbReference>